<feature type="domain" description="Nucleoside phosphorylase" evidence="6">
    <location>
        <begin position="38"/>
        <end position="269"/>
    </location>
</feature>
<evidence type="ECO:0000256" key="4">
    <source>
        <dbReference type="ARBA" id="ARBA00022801"/>
    </source>
</evidence>
<dbReference type="Proteomes" id="UP000006901">
    <property type="component" value="Plasmid ZS7_lp28-4"/>
</dbReference>
<dbReference type="GO" id="GO:0019509">
    <property type="term" value="P:L-methionine salvage from methylthioadenosine"/>
    <property type="evidence" value="ECO:0007669"/>
    <property type="project" value="UniProtKB-UniPathway"/>
</dbReference>
<evidence type="ECO:0000256" key="1">
    <source>
        <dbReference type="ARBA" id="ARBA00004945"/>
    </source>
</evidence>
<evidence type="ECO:0000256" key="3">
    <source>
        <dbReference type="ARBA" id="ARBA00022605"/>
    </source>
</evidence>
<dbReference type="RefSeq" id="WP_010256945.1">
    <property type="nucleotide sequence ID" value="NC_011785.1"/>
</dbReference>
<keyword evidence="7" id="KW-0614">Plasmid</keyword>
<dbReference type="PANTHER" id="PTHR46832:SF1">
    <property type="entry name" value="5'-METHYLTHIOADENOSINE_S-ADENOSYLHOMOCYSTEINE NUCLEOSIDASE"/>
    <property type="match status" value="1"/>
</dbReference>
<gene>
    <name evidence="7" type="primary">mtnN</name>
    <name evidence="7" type="ordered locus">BbuZS7_I07</name>
</gene>
<accession>A0A0H3C4K2</accession>
<organism evidence="7 8">
    <name type="scientific">Borreliella burgdorferi (strain ZS7)</name>
    <name type="common">Borrelia burgdorferi</name>
    <dbReference type="NCBI Taxonomy" id="445985"/>
    <lineage>
        <taxon>Bacteria</taxon>
        <taxon>Pseudomonadati</taxon>
        <taxon>Spirochaetota</taxon>
        <taxon>Spirochaetia</taxon>
        <taxon>Spirochaetales</taxon>
        <taxon>Borreliaceae</taxon>
        <taxon>Borreliella</taxon>
    </lineage>
</organism>
<dbReference type="AlphaFoldDB" id="A0A0H3C4K2"/>
<dbReference type="Gene3D" id="3.40.50.1580">
    <property type="entry name" value="Nucleoside phosphorylase domain"/>
    <property type="match status" value="1"/>
</dbReference>
<name>A0A0H3C4K2_BORBZ</name>
<dbReference type="Pfam" id="PF01048">
    <property type="entry name" value="PNP_UDP_1"/>
    <property type="match status" value="1"/>
</dbReference>
<dbReference type="InterPro" id="IPR000845">
    <property type="entry name" value="Nucleoside_phosphorylase_d"/>
</dbReference>
<proteinExistence type="predicted"/>
<dbReference type="SUPFAM" id="SSF53167">
    <property type="entry name" value="Purine and uridine phosphorylases"/>
    <property type="match status" value="1"/>
</dbReference>
<keyword evidence="5" id="KW-0486">Methionine biosynthesis</keyword>
<dbReference type="NCBIfam" id="NF004079">
    <property type="entry name" value="PRK05584.1"/>
    <property type="match status" value="1"/>
</dbReference>
<keyword evidence="4 7" id="KW-0378">Hydrolase</keyword>
<protein>
    <recommendedName>
        <fullName evidence="2">adenosylhomocysteine nucleosidase</fullName>
        <ecNumber evidence="2">3.2.2.9</ecNumber>
    </recommendedName>
</protein>
<evidence type="ECO:0000313" key="8">
    <source>
        <dbReference type="Proteomes" id="UP000006901"/>
    </source>
</evidence>
<dbReference type="PANTHER" id="PTHR46832">
    <property type="entry name" value="5'-METHYLTHIOADENOSINE/S-ADENOSYLHOMOCYSTEINE NUCLEOSIDASE"/>
    <property type="match status" value="1"/>
</dbReference>
<dbReference type="KEGG" id="bbz:BbuZS7_I07"/>
<dbReference type="GO" id="GO:0005829">
    <property type="term" value="C:cytosol"/>
    <property type="evidence" value="ECO:0007669"/>
    <property type="project" value="TreeGrafter"/>
</dbReference>
<dbReference type="InterPro" id="IPR035994">
    <property type="entry name" value="Nucleoside_phosphorylase_sf"/>
</dbReference>
<dbReference type="InterPro" id="IPR010049">
    <property type="entry name" value="MTA_SAH_Nsdase"/>
</dbReference>
<dbReference type="GO" id="GO:0019284">
    <property type="term" value="P:L-methionine salvage from S-adenosylmethionine"/>
    <property type="evidence" value="ECO:0007669"/>
    <property type="project" value="TreeGrafter"/>
</dbReference>
<geneLocation type="plasmid" evidence="7 8">
    <name>ZS7_lp28-4</name>
</geneLocation>
<dbReference type="EC" id="3.2.2.9" evidence="2"/>
<dbReference type="CDD" id="cd09008">
    <property type="entry name" value="MTAN"/>
    <property type="match status" value="1"/>
</dbReference>
<dbReference type="GO" id="GO:0008782">
    <property type="term" value="F:adenosylhomocysteine nucleosidase activity"/>
    <property type="evidence" value="ECO:0007669"/>
    <property type="project" value="UniProtKB-EC"/>
</dbReference>
<dbReference type="UniPathway" id="UPA00904">
    <property type="reaction ID" value="UER00871"/>
</dbReference>
<comment type="pathway">
    <text evidence="1">Amino-acid biosynthesis; L-methionine biosynthesis via salvage pathway; S-methyl-5-thio-alpha-D-ribose 1-phosphate from S-methyl-5'-thioadenosine (hydrolase route): step 1/2.</text>
</comment>
<dbReference type="EMBL" id="CP001207">
    <property type="protein sequence ID" value="ACK75269.1"/>
    <property type="molecule type" value="Genomic_DNA"/>
</dbReference>
<sequence length="271" mass="30649">MKIKNIANILIFFLSIVLNSWGNESKINTPNENSQSNILIISATKAEIEEINKIIQNKKYISIEEHRRKKKIAIGKLMDHNIITIATGVGKINTALWTSYIISKYKISHIINAGVASGIYSDKNKFIKIGDVVISTETTSYDFDLHRFGYEIGHVPEHPKKFKANTALIRKTSKIKINNITSYMGLIITGDQFIDHQTFQEIPEEFENAIAIDMESAAMAQVAYGFKIPFIIIRGISDIVNNENNYDDYKKFLKKASSSSAKIVENLIKLM</sequence>
<dbReference type="HOGENOM" id="CLU_031248_2_2_12"/>
<dbReference type="GeneID" id="56568524"/>
<reference evidence="7 8" key="1">
    <citation type="journal article" date="2011" name="J. Bacteriol.">
        <title>Whole-genome sequences of thirteen isolates of Borrelia burgdorferi.</title>
        <authorList>
            <person name="Schutzer S.E."/>
            <person name="Fraser-Liggett C.M."/>
            <person name="Casjens S.R."/>
            <person name="Qiu W.G."/>
            <person name="Dunn J.J."/>
            <person name="Mongodin E.F."/>
            <person name="Luft B.J."/>
        </authorList>
    </citation>
    <scope>NUCLEOTIDE SEQUENCE [LARGE SCALE GENOMIC DNA]</scope>
    <source>
        <strain evidence="7 8">ZS7</strain>
        <plasmid evidence="7 8">ZS7_lp28-4</plasmid>
    </source>
</reference>
<dbReference type="GO" id="GO:0009164">
    <property type="term" value="P:nucleoside catabolic process"/>
    <property type="evidence" value="ECO:0007669"/>
    <property type="project" value="InterPro"/>
</dbReference>
<dbReference type="NCBIfam" id="TIGR01704">
    <property type="entry name" value="MTA_SAH-Nsdase"/>
    <property type="match status" value="1"/>
</dbReference>
<keyword evidence="7" id="KW-0326">Glycosidase</keyword>
<evidence type="ECO:0000256" key="5">
    <source>
        <dbReference type="ARBA" id="ARBA00023167"/>
    </source>
</evidence>
<keyword evidence="3" id="KW-0028">Amino-acid biosynthesis</keyword>
<dbReference type="GO" id="GO:0008930">
    <property type="term" value="F:methylthioadenosine nucleosidase activity"/>
    <property type="evidence" value="ECO:0007669"/>
    <property type="project" value="InterPro"/>
</dbReference>
<evidence type="ECO:0000259" key="6">
    <source>
        <dbReference type="Pfam" id="PF01048"/>
    </source>
</evidence>
<evidence type="ECO:0000256" key="2">
    <source>
        <dbReference type="ARBA" id="ARBA00011974"/>
    </source>
</evidence>
<evidence type="ECO:0000313" key="7">
    <source>
        <dbReference type="EMBL" id="ACK75269.1"/>
    </source>
</evidence>